<dbReference type="RefSeq" id="WP_379320820.1">
    <property type="nucleotide sequence ID" value="NZ_JBHTLM010000016.1"/>
</dbReference>
<dbReference type="Proteomes" id="UP001597262">
    <property type="component" value="Unassembled WGS sequence"/>
</dbReference>
<feature type="transmembrane region" description="Helical" evidence="1">
    <location>
        <begin position="105"/>
        <end position="127"/>
    </location>
</feature>
<dbReference type="Pfam" id="PF10754">
    <property type="entry name" value="DUF2569"/>
    <property type="match status" value="1"/>
</dbReference>
<keyword evidence="1" id="KW-0812">Transmembrane</keyword>
<evidence type="ECO:0000313" key="2">
    <source>
        <dbReference type="EMBL" id="MFD1178378.1"/>
    </source>
</evidence>
<protein>
    <submittedName>
        <fullName evidence="2">DUF2569 domain-containing protein</fullName>
    </submittedName>
</protein>
<organism evidence="2 3">
    <name type="scientific">Paenibacillus puldeungensis</name>
    <dbReference type="NCBI Taxonomy" id="696536"/>
    <lineage>
        <taxon>Bacteria</taxon>
        <taxon>Bacillati</taxon>
        <taxon>Bacillota</taxon>
        <taxon>Bacilli</taxon>
        <taxon>Bacillales</taxon>
        <taxon>Paenibacillaceae</taxon>
        <taxon>Paenibacillus</taxon>
    </lineage>
</organism>
<feature type="transmembrane region" description="Helical" evidence="1">
    <location>
        <begin position="69"/>
        <end position="93"/>
    </location>
</feature>
<feature type="transmembrane region" description="Helical" evidence="1">
    <location>
        <begin position="20"/>
        <end position="46"/>
    </location>
</feature>
<name>A0ABW3S0U9_9BACL</name>
<dbReference type="InterPro" id="IPR019690">
    <property type="entry name" value="DUF2569"/>
</dbReference>
<comment type="caution">
    <text evidence="2">The sequence shown here is derived from an EMBL/GenBank/DDBJ whole genome shotgun (WGS) entry which is preliminary data.</text>
</comment>
<gene>
    <name evidence="2" type="ORF">ACFQ3W_19045</name>
</gene>
<dbReference type="EMBL" id="JBHTLM010000016">
    <property type="protein sequence ID" value="MFD1178378.1"/>
    <property type="molecule type" value="Genomic_DNA"/>
</dbReference>
<accession>A0ABW3S0U9</accession>
<evidence type="ECO:0000313" key="3">
    <source>
        <dbReference type="Proteomes" id="UP001597262"/>
    </source>
</evidence>
<evidence type="ECO:0000256" key="1">
    <source>
        <dbReference type="SAM" id="Phobius"/>
    </source>
</evidence>
<reference evidence="3" key="1">
    <citation type="journal article" date="2019" name="Int. J. Syst. Evol. Microbiol.">
        <title>The Global Catalogue of Microorganisms (GCM) 10K type strain sequencing project: providing services to taxonomists for standard genome sequencing and annotation.</title>
        <authorList>
            <consortium name="The Broad Institute Genomics Platform"/>
            <consortium name="The Broad Institute Genome Sequencing Center for Infectious Disease"/>
            <person name="Wu L."/>
            <person name="Ma J."/>
        </authorList>
    </citation>
    <scope>NUCLEOTIDE SEQUENCE [LARGE SCALE GENOMIC DNA]</scope>
    <source>
        <strain evidence="3">CCUG 59189</strain>
    </source>
</reference>
<keyword evidence="1" id="KW-0472">Membrane</keyword>
<keyword evidence="3" id="KW-1185">Reference proteome</keyword>
<keyword evidence="1" id="KW-1133">Transmembrane helix</keyword>
<proteinExistence type="predicted"/>
<feature type="transmembrane region" description="Helical" evidence="1">
    <location>
        <begin position="139"/>
        <end position="158"/>
    </location>
</feature>
<sequence>METEVKKKNIDYRTLDVSGLGGWLILVQISLYASILSLIIQLFAYLSPDYISETWNVLTSEESMFYHPLWGPTLIFEVVCNSLLLLFSLYILIMLYRKKSALPRLMIVLLSVSLLAEIIDTLLLFQIPLAREAGSGTAAMRNLVKSLISCAIWIPYFLKSDRVKSTFIK</sequence>